<feature type="chain" id="PRO_5017469723" description="Secreted protein" evidence="1">
    <location>
        <begin position="21"/>
        <end position="71"/>
    </location>
</feature>
<dbReference type="Proteomes" id="UP000265515">
    <property type="component" value="Unassembled WGS sequence"/>
</dbReference>
<dbReference type="Gramene" id="GBG69933">
    <property type="protein sequence ID" value="GBG69933"/>
    <property type="gene ID" value="CBR_g4758"/>
</dbReference>
<proteinExistence type="predicted"/>
<comment type="caution">
    <text evidence="2">The sequence shown here is derived from an EMBL/GenBank/DDBJ whole genome shotgun (WGS) entry which is preliminary data.</text>
</comment>
<protein>
    <recommendedName>
        <fullName evidence="4">Secreted protein</fullName>
    </recommendedName>
</protein>
<sequence length="71" mass="7646">MVFTVCSWTWTRLACTLTVSHPIGRSANKQGSMRTRFVMSNASRTMTTAITLGASRAAACDMCAAVLLLAF</sequence>
<evidence type="ECO:0008006" key="4">
    <source>
        <dbReference type="Google" id="ProtNLM"/>
    </source>
</evidence>
<gene>
    <name evidence="2" type="ORF">CBR_g4758</name>
</gene>
<keyword evidence="1" id="KW-0732">Signal</keyword>
<keyword evidence="3" id="KW-1185">Reference proteome</keyword>
<reference evidence="2 3" key="1">
    <citation type="journal article" date="2018" name="Cell">
        <title>The Chara Genome: Secondary Complexity and Implications for Plant Terrestrialization.</title>
        <authorList>
            <person name="Nishiyama T."/>
            <person name="Sakayama H."/>
            <person name="Vries J.D."/>
            <person name="Buschmann H."/>
            <person name="Saint-Marcoux D."/>
            <person name="Ullrich K.K."/>
            <person name="Haas F.B."/>
            <person name="Vanderstraeten L."/>
            <person name="Becker D."/>
            <person name="Lang D."/>
            <person name="Vosolsobe S."/>
            <person name="Rombauts S."/>
            <person name="Wilhelmsson P.K.I."/>
            <person name="Janitza P."/>
            <person name="Kern R."/>
            <person name="Heyl A."/>
            <person name="Rumpler F."/>
            <person name="Villalobos L.I.A.C."/>
            <person name="Clay J.M."/>
            <person name="Skokan R."/>
            <person name="Toyoda A."/>
            <person name="Suzuki Y."/>
            <person name="Kagoshima H."/>
            <person name="Schijlen E."/>
            <person name="Tajeshwar N."/>
            <person name="Catarino B."/>
            <person name="Hetherington A.J."/>
            <person name="Saltykova A."/>
            <person name="Bonnot C."/>
            <person name="Breuninger H."/>
            <person name="Symeonidi A."/>
            <person name="Radhakrishnan G.V."/>
            <person name="Van Nieuwerburgh F."/>
            <person name="Deforce D."/>
            <person name="Chang C."/>
            <person name="Karol K.G."/>
            <person name="Hedrich R."/>
            <person name="Ulvskov P."/>
            <person name="Glockner G."/>
            <person name="Delwiche C.F."/>
            <person name="Petrasek J."/>
            <person name="Van de Peer Y."/>
            <person name="Friml J."/>
            <person name="Beilby M."/>
            <person name="Dolan L."/>
            <person name="Kohara Y."/>
            <person name="Sugano S."/>
            <person name="Fujiyama A."/>
            <person name="Delaux P.-M."/>
            <person name="Quint M."/>
            <person name="TheiBen G."/>
            <person name="Hagemann M."/>
            <person name="Harholt J."/>
            <person name="Dunand C."/>
            <person name="Zachgo S."/>
            <person name="Langdale J."/>
            <person name="Maumus F."/>
            <person name="Straeten D.V.D."/>
            <person name="Gould S.B."/>
            <person name="Rensing S.A."/>
        </authorList>
    </citation>
    <scope>NUCLEOTIDE SEQUENCE [LARGE SCALE GENOMIC DNA]</scope>
    <source>
        <strain evidence="2 3">S276</strain>
    </source>
</reference>
<evidence type="ECO:0000313" key="2">
    <source>
        <dbReference type="EMBL" id="GBG69933.1"/>
    </source>
</evidence>
<dbReference type="AlphaFoldDB" id="A0A388KIY8"/>
<accession>A0A388KIY8</accession>
<dbReference type="EMBL" id="BFEA01000122">
    <property type="protein sequence ID" value="GBG69933.1"/>
    <property type="molecule type" value="Genomic_DNA"/>
</dbReference>
<feature type="signal peptide" evidence="1">
    <location>
        <begin position="1"/>
        <end position="20"/>
    </location>
</feature>
<evidence type="ECO:0000256" key="1">
    <source>
        <dbReference type="SAM" id="SignalP"/>
    </source>
</evidence>
<organism evidence="2 3">
    <name type="scientific">Chara braunii</name>
    <name type="common">Braun's stonewort</name>
    <dbReference type="NCBI Taxonomy" id="69332"/>
    <lineage>
        <taxon>Eukaryota</taxon>
        <taxon>Viridiplantae</taxon>
        <taxon>Streptophyta</taxon>
        <taxon>Charophyceae</taxon>
        <taxon>Charales</taxon>
        <taxon>Characeae</taxon>
        <taxon>Chara</taxon>
    </lineage>
</organism>
<evidence type="ECO:0000313" key="3">
    <source>
        <dbReference type="Proteomes" id="UP000265515"/>
    </source>
</evidence>
<name>A0A388KIY8_CHABU</name>